<evidence type="ECO:0000313" key="1">
    <source>
        <dbReference type="EMBL" id="CAJ71352.1"/>
    </source>
</evidence>
<sequence length="104" mass="11737">MQAPTGICFLRVIRALYGELLPHILSMKYGKELNSLVNSLEKKTRPQTSDFCPPTPDFRLLTSSLCPLTSGCIRKLMHLLWNCLNFRKNSPVRSVLLLQSNCSA</sequence>
<dbReference type="AlphaFoldDB" id="Q1PVV6"/>
<protein>
    <submittedName>
        <fullName evidence="1">Uncharacterized protein</fullName>
    </submittedName>
</protein>
<name>Q1PVV6_KUEST</name>
<dbReference type="EMBL" id="CT573073">
    <property type="protein sequence ID" value="CAJ71352.1"/>
    <property type="molecule type" value="Genomic_DNA"/>
</dbReference>
<accession>Q1PVV6</accession>
<reference evidence="1" key="2">
    <citation type="submission" date="2006-01" db="EMBL/GenBank/DDBJ databases">
        <authorList>
            <person name="Genoscope"/>
        </authorList>
    </citation>
    <scope>NUCLEOTIDE SEQUENCE</scope>
</reference>
<organism evidence="1">
    <name type="scientific">Kuenenia stuttgartiensis</name>
    <dbReference type="NCBI Taxonomy" id="174633"/>
    <lineage>
        <taxon>Bacteria</taxon>
        <taxon>Pseudomonadati</taxon>
        <taxon>Planctomycetota</taxon>
        <taxon>Candidatus Brocadiia</taxon>
        <taxon>Candidatus Brocadiales</taxon>
        <taxon>Candidatus Brocadiaceae</taxon>
        <taxon>Candidatus Kuenenia</taxon>
    </lineage>
</organism>
<proteinExistence type="predicted"/>
<gene>
    <name evidence="1" type="ORF">kustc0607</name>
</gene>
<reference evidence="1" key="1">
    <citation type="journal article" date="2006" name="Nature">
        <title>Deciphering the evolution and metabolism of an anammox bacterium from a community genome.</title>
        <authorList>
            <person name="Strous M."/>
            <person name="Pelletier E."/>
            <person name="Mangenot S."/>
            <person name="Rattei T."/>
            <person name="Lehner A."/>
            <person name="Taylor M.W."/>
            <person name="Horn M."/>
            <person name="Daims H."/>
            <person name="Bartol-Mavel D."/>
            <person name="Wincker P."/>
            <person name="Barbe V."/>
            <person name="Fonknechten N."/>
            <person name="Vallenet D."/>
            <person name="Segurens B."/>
            <person name="Schenowitz-Truong C."/>
            <person name="Medigue C."/>
            <person name="Collingro A."/>
            <person name="Snel B."/>
            <person name="Dutilh B.E."/>
            <person name="OpDenCamp H.J.M."/>
            <person name="vanDerDrift C."/>
            <person name="Cirpus I."/>
            <person name="vanDePas-Schoonen K.T."/>
            <person name="Harhangi H.R."/>
            <person name="vanNiftrik L."/>
            <person name="Schmid M."/>
            <person name="Keltjens J."/>
            <person name="vanDeVossenberg J."/>
            <person name="Kartal B."/>
            <person name="Meier H."/>
            <person name="Frishman D."/>
            <person name="Huynen M.A."/>
            <person name="Mewes H."/>
            <person name="Weissenbach J."/>
            <person name="Jetten M.S.M."/>
            <person name="Wagner M."/>
            <person name="LePaslier D."/>
        </authorList>
    </citation>
    <scope>NUCLEOTIDE SEQUENCE</scope>
</reference>